<protein>
    <submittedName>
        <fullName evidence="2">Uncharacterized protein</fullName>
    </submittedName>
</protein>
<dbReference type="AlphaFoldDB" id="A0A9N7U3I7"/>
<name>A0A9N7U3I7_PLEPL</name>
<dbReference type="Proteomes" id="UP001153269">
    <property type="component" value="Unassembled WGS sequence"/>
</dbReference>
<comment type="caution">
    <text evidence="2">The sequence shown here is derived from an EMBL/GenBank/DDBJ whole genome shotgun (WGS) entry which is preliminary data.</text>
</comment>
<sequence>MLGTPYLVRSTSGQSAVRSRPVSRRRSVNPLYSCPSTLPVICVPHFGMGSAWQSQIHTLPLPTTGLGPRAGGLMLQEALGVYIIRYGMGGKQAAVHSGSRMPAAIS</sequence>
<evidence type="ECO:0000313" key="2">
    <source>
        <dbReference type="EMBL" id="CAB1424269.1"/>
    </source>
</evidence>
<evidence type="ECO:0000313" key="3">
    <source>
        <dbReference type="Proteomes" id="UP001153269"/>
    </source>
</evidence>
<accession>A0A9N7U3I7</accession>
<organism evidence="2 3">
    <name type="scientific">Pleuronectes platessa</name>
    <name type="common">European plaice</name>
    <dbReference type="NCBI Taxonomy" id="8262"/>
    <lineage>
        <taxon>Eukaryota</taxon>
        <taxon>Metazoa</taxon>
        <taxon>Chordata</taxon>
        <taxon>Craniata</taxon>
        <taxon>Vertebrata</taxon>
        <taxon>Euteleostomi</taxon>
        <taxon>Actinopterygii</taxon>
        <taxon>Neopterygii</taxon>
        <taxon>Teleostei</taxon>
        <taxon>Neoteleostei</taxon>
        <taxon>Acanthomorphata</taxon>
        <taxon>Carangaria</taxon>
        <taxon>Pleuronectiformes</taxon>
        <taxon>Pleuronectoidei</taxon>
        <taxon>Pleuronectidae</taxon>
        <taxon>Pleuronectes</taxon>
    </lineage>
</organism>
<proteinExistence type="predicted"/>
<dbReference type="EMBL" id="CADEAL010000718">
    <property type="protein sequence ID" value="CAB1424269.1"/>
    <property type="molecule type" value="Genomic_DNA"/>
</dbReference>
<feature type="region of interest" description="Disordered" evidence="1">
    <location>
        <begin position="1"/>
        <end position="22"/>
    </location>
</feature>
<keyword evidence="3" id="KW-1185">Reference proteome</keyword>
<evidence type="ECO:0000256" key="1">
    <source>
        <dbReference type="SAM" id="MobiDB-lite"/>
    </source>
</evidence>
<reference evidence="2" key="1">
    <citation type="submission" date="2020-03" db="EMBL/GenBank/DDBJ databases">
        <authorList>
            <person name="Weist P."/>
        </authorList>
    </citation>
    <scope>NUCLEOTIDE SEQUENCE</scope>
</reference>
<gene>
    <name evidence="2" type="ORF">PLEPLA_LOCUS12191</name>
</gene>